<comment type="caution">
    <text evidence="9">The sequence shown here is derived from an EMBL/GenBank/DDBJ whole genome shotgun (WGS) entry which is preliminary data.</text>
</comment>
<feature type="domain" description="Origin recognition complex subunit 3 winged helix C-terminal" evidence="8">
    <location>
        <begin position="666"/>
        <end position="774"/>
    </location>
</feature>
<reference evidence="9 10" key="1">
    <citation type="submission" date="2021-02" db="EMBL/GenBank/DDBJ databases">
        <title>Variation within the Batrachochytrium salamandrivorans European outbreak.</title>
        <authorList>
            <person name="Kelly M."/>
            <person name="Pasmans F."/>
            <person name="Shea T.P."/>
            <person name="Munoz J.F."/>
            <person name="Carranza S."/>
            <person name="Cuomo C.A."/>
            <person name="Martel A."/>
        </authorList>
    </citation>
    <scope>NUCLEOTIDE SEQUENCE [LARGE SCALE GENOMIC DNA]</scope>
    <source>
        <strain evidence="9 10">AMFP18/2</strain>
    </source>
</reference>
<sequence length="777" mass="87531">MASKLSTPKVRPSTTTQAASSTKRVPITKSTKLLLPSPKGASVPIRTSLDTPSESVFQAFDGGDEPQAAVLLRQKLYYDHWTILQTHIDAILAQSNNDLLKQLVDFVSHAHDSPSGVKSLFNELPTAALLTGINPTDHTQVYSHLVEHIKAAGHSSSTLLAANATSLKMAMNCMIQGLCDIPSEEDDANDSGLTNVSSIERVPKGAKAPLFSIERLSGWYRHRREISATPTGKLVVFIPEFEIFDPEVLSKLLAICCKRTSELPFVFIFGIATSIDCIHQMLSKATVCSLKIEKFQLHRSLDCINDLARMFQLDSKPGFRLGSWPYQQLLENYHLHDLSVSAFVRGVQYSVMAYYYGNPLSCFQSLLKESAIVNDQTDMSWVSDIHYLRLRMLPSFKTYVESIRTTQPRLAYDLLINDHLLLDHSIYLMSRVSVYQQRVRAAVNIVTGLQQSFESVYLKRPMCTLVKDLLRENLMDSDLLKTMENVHKNQPLSKVKATLEEIKRILLNFPEPDSSMAAPVECTDDTPEPVTPLGKSKSKRMLTKIETIDMLLERAIKFEKGNDEDMEEPVRDEDETMYLIKNGLKRVREQKMHERRSKVSTLLKPIEQGVLPSDRSVTSWTAAATLCIWDALRDMLHPYTSMPLHELFYFDDQGRSLSKVFNAQPRAVVQTALGHPDTYMPCDRCCDPSQTISSSLDDTSIAYTLYLECGRLINLYDWHTAFAYILQSKSACCTAVPDPLEIQVRFVKAVADLQHLGFIKPTARKTDHVVRLTWGTI</sequence>
<dbReference type="Pfam" id="PF18137">
    <property type="entry name" value="WHD_ORC"/>
    <property type="match status" value="1"/>
</dbReference>
<evidence type="ECO:0000259" key="7">
    <source>
        <dbReference type="Pfam" id="PF07034"/>
    </source>
</evidence>
<evidence type="ECO:0000256" key="4">
    <source>
        <dbReference type="ARBA" id="ARBA00023125"/>
    </source>
</evidence>
<gene>
    <name evidence="9" type="ORF">BASA50_010595</name>
</gene>
<evidence type="ECO:0000256" key="3">
    <source>
        <dbReference type="ARBA" id="ARBA00022705"/>
    </source>
</evidence>
<proteinExistence type="inferred from homology"/>
<protein>
    <recommendedName>
        <fullName evidence="11">Origin recognition complex subunit 3</fullName>
    </recommendedName>
</protein>
<evidence type="ECO:0008006" key="11">
    <source>
        <dbReference type="Google" id="ProtNLM"/>
    </source>
</evidence>
<dbReference type="InterPro" id="IPR045667">
    <property type="entry name" value="ORC3_N"/>
</dbReference>
<accession>A0ABQ8EY28</accession>
<keyword evidence="5" id="KW-0539">Nucleus</keyword>
<evidence type="ECO:0000256" key="2">
    <source>
        <dbReference type="ARBA" id="ARBA00010977"/>
    </source>
</evidence>
<dbReference type="InterPro" id="IPR040855">
    <property type="entry name" value="ORC_WH_C"/>
</dbReference>
<dbReference type="Pfam" id="PF07034">
    <property type="entry name" value="ORC3_N"/>
    <property type="match status" value="1"/>
</dbReference>
<dbReference type="CDD" id="cd20704">
    <property type="entry name" value="Orc3"/>
    <property type="match status" value="2"/>
</dbReference>
<keyword evidence="4" id="KW-0238">DNA-binding</keyword>
<keyword evidence="3" id="KW-0235">DNA replication</keyword>
<dbReference type="Proteomes" id="UP001648503">
    <property type="component" value="Unassembled WGS sequence"/>
</dbReference>
<evidence type="ECO:0000256" key="1">
    <source>
        <dbReference type="ARBA" id="ARBA00004123"/>
    </source>
</evidence>
<comment type="subcellular location">
    <subcellularLocation>
        <location evidence="1">Nucleus</location>
    </subcellularLocation>
</comment>
<keyword evidence="10" id="KW-1185">Reference proteome</keyword>
<comment type="similarity">
    <text evidence="2">Belongs to the ORC3 family.</text>
</comment>
<name>A0ABQ8EY28_9FUNG</name>
<feature type="region of interest" description="Disordered" evidence="6">
    <location>
        <begin position="517"/>
        <end position="538"/>
    </location>
</feature>
<dbReference type="PANTHER" id="PTHR12748:SF0">
    <property type="entry name" value="ORIGIN RECOGNITION COMPLEX SUBUNIT 3"/>
    <property type="match status" value="1"/>
</dbReference>
<feature type="region of interest" description="Disordered" evidence="6">
    <location>
        <begin position="1"/>
        <end position="25"/>
    </location>
</feature>
<evidence type="ECO:0000256" key="6">
    <source>
        <dbReference type="SAM" id="MobiDB-lite"/>
    </source>
</evidence>
<dbReference type="EMBL" id="JAFCIX010000496">
    <property type="protein sequence ID" value="KAH6588634.1"/>
    <property type="molecule type" value="Genomic_DNA"/>
</dbReference>
<organism evidence="9 10">
    <name type="scientific">Batrachochytrium salamandrivorans</name>
    <dbReference type="NCBI Taxonomy" id="1357716"/>
    <lineage>
        <taxon>Eukaryota</taxon>
        <taxon>Fungi</taxon>
        <taxon>Fungi incertae sedis</taxon>
        <taxon>Chytridiomycota</taxon>
        <taxon>Chytridiomycota incertae sedis</taxon>
        <taxon>Chytridiomycetes</taxon>
        <taxon>Rhizophydiales</taxon>
        <taxon>Rhizophydiales incertae sedis</taxon>
        <taxon>Batrachochytrium</taxon>
    </lineage>
</organism>
<feature type="domain" description="Origin recognition complex subunit 3 N-terminal" evidence="7">
    <location>
        <begin position="52"/>
        <end position="363"/>
    </location>
</feature>
<evidence type="ECO:0000313" key="9">
    <source>
        <dbReference type="EMBL" id="KAH6588634.1"/>
    </source>
</evidence>
<evidence type="ECO:0000256" key="5">
    <source>
        <dbReference type="ARBA" id="ARBA00023242"/>
    </source>
</evidence>
<dbReference type="PANTHER" id="PTHR12748">
    <property type="entry name" value="ORIGIN RECOGNITION COMPLEX SUBUNIT 3"/>
    <property type="match status" value="1"/>
</dbReference>
<evidence type="ECO:0000313" key="10">
    <source>
        <dbReference type="Proteomes" id="UP001648503"/>
    </source>
</evidence>
<evidence type="ECO:0000259" key="8">
    <source>
        <dbReference type="Pfam" id="PF18137"/>
    </source>
</evidence>
<dbReference type="InterPro" id="IPR020795">
    <property type="entry name" value="ORC3"/>
</dbReference>